<evidence type="ECO:0000313" key="2">
    <source>
        <dbReference type="Proteomes" id="UP000029443"/>
    </source>
</evidence>
<keyword evidence="2" id="KW-1185">Reference proteome</keyword>
<sequence>MKNGCCTNLLEMVVVVQFALSSVHLRNLWRWAWIQIAGAVIRQASKFAITKRTGVFSVSSVSSVVKYPLLFRSYGKNLRVN</sequence>
<dbReference type="Proteomes" id="UP000029443">
    <property type="component" value="Unassembled WGS sequence"/>
</dbReference>
<proteinExistence type="predicted"/>
<gene>
    <name evidence="1" type="ORF">T9A_00971</name>
</gene>
<protein>
    <recommendedName>
        <fullName evidence="3">Secreted protein</fullName>
    </recommendedName>
</protein>
<comment type="caution">
    <text evidence="1">The sequence shown here is derived from an EMBL/GenBank/DDBJ whole genome shotgun (WGS) entry which is preliminary data.</text>
</comment>
<accession>A0ABR4WE08</accession>
<evidence type="ECO:0000313" key="1">
    <source>
        <dbReference type="EMBL" id="KGD61762.1"/>
    </source>
</evidence>
<dbReference type="EMBL" id="ARXU01000003">
    <property type="protein sequence ID" value="KGD61762.1"/>
    <property type="molecule type" value="Genomic_DNA"/>
</dbReference>
<reference evidence="1 2" key="1">
    <citation type="submission" date="2012-09" db="EMBL/GenBank/DDBJ databases">
        <title>Genome Sequence of alkane-degrading Bacterium Alcanivorax jadensis T9.</title>
        <authorList>
            <person name="Lai Q."/>
            <person name="Shao Z."/>
        </authorList>
    </citation>
    <scope>NUCLEOTIDE SEQUENCE [LARGE SCALE GENOMIC DNA]</scope>
    <source>
        <strain evidence="1 2">T9</strain>
    </source>
</reference>
<evidence type="ECO:0008006" key="3">
    <source>
        <dbReference type="Google" id="ProtNLM"/>
    </source>
</evidence>
<name>A0ABR4WE08_9GAMM</name>
<organism evidence="1 2">
    <name type="scientific">Alcanivorax jadensis T9</name>
    <dbReference type="NCBI Taxonomy" id="1177181"/>
    <lineage>
        <taxon>Bacteria</taxon>
        <taxon>Pseudomonadati</taxon>
        <taxon>Pseudomonadota</taxon>
        <taxon>Gammaproteobacteria</taxon>
        <taxon>Oceanospirillales</taxon>
        <taxon>Alcanivoracaceae</taxon>
        <taxon>Alcanivorax</taxon>
    </lineage>
</organism>